<dbReference type="PANTHER" id="PTHR46759">
    <property type="entry name" value="LEUCINE-RICH REPEAT-CONTAINING PROTEIN 72"/>
    <property type="match status" value="1"/>
</dbReference>
<name>A0A913ZQP1_PATMI</name>
<dbReference type="Gene3D" id="3.80.10.10">
    <property type="entry name" value="Ribonuclease Inhibitor"/>
    <property type="match status" value="1"/>
</dbReference>
<dbReference type="CTD" id="100506049"/>
<dbReference type="AlphaFoldDB" id="A0A913ZQP1"/>
<evidence type="ECO:0008006" key="4">
    <source>
        <dbReference type="Google" id="ProtNLM"/>
    </source>
</evidence>
<reference evidence="2" key="1">
    <citation type="submission" date="2022-11" db="UniProtKB">
        <authorList>
            <consortium name="EnsemblMetazoa"/>
        </authorList>
    </citation>
    <scope>IDENTIFICATION</scope>
</reference>
<dbReference type="InterPro" id="IPR032675">
    <property type="entry name" value="LRR_dom_sf"/>
</dbReference>
<organism evidence="2 3">
    <name type="scientific">Patiria miniata</name>
    <name type="common">Bat star</name>
    <name type="synonym">Asterina miniata</name>
    <dbReference type="NCBI Taxonomy" id="46514"/>
    <lineage>
        <taxon>Eukaryota</taxon>
        <taxon>Metazoa</taxon>
        <taxon>Echinodermata</taxon>
        <taxon>Eleutherozoa</taxon>
        <taxon>Asterozoa</taxon>
        <taxon>Asteroidea</taxon>
        <taxon>Valvatacea</taxon>
        <taxon>Valvatida</taxon>
        <taxon>Asterinidae</taxon>
        <taxon>Patiria</taxon>
    </lineage>
</organism>
<proteinExistence type="predicted"/>
<dbReference type="OrthoDB" id="10251250at2759"/>
<dbReference type="InterPro" id="IPR042655">
    <property type="entry name" value="LRC72"/>
</dbReference>
<sequence>MSATAELIKLEMHANGIRKDLDVTQLYLAQRNLEAVDTLGCYKHLNELWLNGNKLRLVTCLKDNLQISHLYLQDNELVSISKAVGHLSCLKVLMLHNNQLTKLGETVNEMKNMQALHTLNLYHNPLAQEKEYRLHVIFRVPSLKLLDREEVQPSERAEANQRYKPDEQRQMDSVAFGRRCNAPSMSVRSNTEADQLLGKALTDPYSENEDNSDLISRLEDDEITDVLTEKGVRRSTMQYSHFDWSKVPQAEERRLNKTSNAADKAQIITVRFR</sequence>
<dbReference type="SUPFAM" id="SSF52058">
    <property type="entry name" value="L domain-like"/>
    <property type="match status" value="1"/>
</dbReference>
<feature type="region of interest" description="Disordered" evidence="1">
    <location>
        <begin position="151"/>
        <end position="170"/>
    </location>
</feature>
<accession>A0A913ZQP1</accession>
<evidence type="ECO:0000313" key="3">
    <source>
        <dbReference type="Proteomes" id="UP000887568"/>
    </source>
</evidence>
<evidence type="ECO:0000313" key="2">
    <source>
        <dbReference type="EnsemblMetazoa" id="XP_038053450.1"/>
    </source>
</evidence>
<dbReference type="PANTHER" id="PTHR46759:SF1">
    <property type="entry name" value="LEUCINE-RICH REPEAT-CONTAINING PROTEIN 72"/>
    <property type="match status" value="1"/>
</dbReference>
<dbReference type="Pfam" id="PF14580">
    <property type="entry name" value="LRR_9"/>
    <property type="match status" value="1"/>
</dbReference>
<protein>
    <recommendedName>
        <fullName evidence="4">Leucine-rich repeat-containing protein 72</fullName>
    </recommendedName>
</protein>
<keyword evidence="3" id="KW-1185">Reference proteome</keyword>
<evidence type="ECO:0000256" key="1">
    <source>
        <dbReference type="SAM" id="MobiDB-lite"/>
    </source>
</evidence>
<dbReference type="GeneID" id="119725910"/>
<dbReference type="Proteomes" id="UP000887568">
    <property type="component" value="Unplaced"/>
</dbReference>
<dbReference type="OMA" id="DWGKMPT"/>
<dbReference type="EnsemblMetazoa" id="XM_038197522.1">
    <property type="protein sequence ID" value="XP_038053450.1"/>
    <property type="gene ID" value="LOC119725910"/>
</dbReference>
<dbReference type="RefSeq" id="XP_038053450.1">
    <property type="nucleotide sequence ID" value="XM_038197522.1"/>
</dbReference>